<keyword evidence="3 5" id="KW-0238">DNA-binding</keyword>
<dbReference type="Gene3D" id="1.10.443.10">
    <property type="entry name" value="Intergrase catalytic core"/>
    <property type="match status" value="1"/>
</dbReference>
<evidence type="ECO:0000256" key="2">
    <source>
        <dbReference type="ARBA" id="ARBA00022908"/>
    </source>
</evidence>
<dbReference type="CDD" id="cd01189">
    <property type="entry name" value="INT_ICEBs1_C_like"/>
    <property type="match status" value="1"/>
</dbReference>
<dbReference type="EMBL" id="JALQCY010000005">
    <property type="protein sequence ID" value="MCK9795208.1"/>
    <property type="molecule type" value="Genomic_DNA"/>
</dbReference>
<dbReference type="SUPFAM" id="SSF56349">
    <property type="entry name" value="DNA breaking-rejoining enzymes"/>
    <property type="match status" value="1"/>
</dbReference>
<dbReference type="InterPro" id="IPR011010">
    <property type="entry name" value="DNA_brk_join_enz"/>
</dbReference>
<dbReference type="RefSeq" id="WP_416345060.1">
    <property type="nucleotide sequence ID" value="NZ_JALQCY010000005.1"/>
</dbReference>
<evidence type="ECO:0000256" key="5">
    <source>
        <dbReference type="PROSITE-ProRule" id="PRU01248"/>
    </source>
</evidence>
<dbReference type="Proteomes" id="UP001651050">
    <property type="component" value="Unassembled WGS sequence"/>
</dbReference>
<keyword evidence="4" id="KW-0233">DNA recombination</keyword>
<dbReference type="InterPro" id="IPR050808">
    <property type="entry name" value="Phage_Integrase"/>
</dbReference>
<evidence type="ECO:0000259" key="7">
    <source>
        <dbReference type="PROSITE" id="PS51900"/>
    </source>
</evidence>
<dbReference type="InterPro" id="IPR013762">
    <property type="entry name" value="Integrase-like_cat_sf"/>
</dbReference>
<evidence type="ECO:0000256" key="3">
    <source>
        <dbReference type="ARBA" id="ARBA00023125"/>
    </source>
</evidence>
<dbReference type="InterPro" id="IPR010998">
    <property type="entry name" value="Integrase_recombinase_N"/>
</dbReference>
<gene>
    <name evidence="8" type="ORF">M1843_15770</name>
</gene>
<organism evidence="8 9">
    <name type="scientific">Isoptericola peretonis</name>
    <dbReference type="NCBI Taxonomy" id="2918523"/>
    <lineage>
        <taxon>Bacteria</taxon>
        <taxon>Bacillati</taxon>
        <taxon>Actinomycetota</taxon>
        <taxon>Actinomycetes</taxon>
        <taxon>Micrococcales</taxon>
        <taxon>Promicromonosporaceae</taxon>
        <taxon>Isoptericola</taxon>
    </lineage>
</organism>
<dbReference type="InterPro" id="IPR002104">
    <property type="entry name" value="Integrase_catalytic"/>
</dbReference>
<proteinExistence type="inferred from homology"/>
<dbReference type="PANTHER" id="PTHR30629">
    <property type="entry name" value="PROPHAGE INTEGRASE"/>
    <property type="match status" value="1"/>
</dbReference>
<evidence type="ECO:0000256" key="1">
    <source>
        <dbReference type="ARBA" id="ARBA00008857"/>
    </source>
</evidence>
<comment type="caution">
    <text evidence="8">The sequence shown here is derived from an EMBL/GenBank/DDBJ whole genome shotgun (WGS) entry which is preliminary data.</text>
</comment>
<dbReference type="PANTHER" id="PTHR30629:SF2">
    <property type="entry name" value="PROPHAGE INTEGRASE INTS-RELATED"/>
    <property type="match status" value="1"/>
</dbReference>
<dbReference type="PROSITE" id="PS51900">
    <property type="entry name" value="CB"/>
    <property type="match status" value="1"/>
</dbReference>
<evidence type="ECO:0000259" key="6">
    <source>
        <dbReference type="PROSITE" id="PS51898"/>
    </source>
</evidence>
<feature type="domain" description="Tyr recombinase" evidence="6">
    <location>
        <begin position="147"/>
        <end position="353"/>
    </location>
</feature>
<evidence type="ECO:0000313" key="9">
    <source>
        <dbReference type="Proteomes" id="UP001651050"/>
    </source>
</evidence>
<feature type="domain" description="Core-binding (CB)" evidence="7">
    <location>
        <begin position="45"/>
        <end position="125"/>
    </location>
</feature>
<reference evidence="8 9" key="1">
    <citation type="submission" date="2022-02" db="EMBL/GenBank/DDBJ databases">
        <title>The car tank lid bacteriome: a reservoir of bacteria with potential in bioremediation of fuel.</title>
        <authorList>
            <person name="Vidal-Verdu A."/>
            <person name="Gomez-Martinez D."/>
            <person name="Latorre-Perez A."/>
            <person name="Pereto J."/>
            <person name="Porcar M."/>
        </authorList>
    </citation>
    <scope>NUCLEOTIDE SEQUENCE [LARGE SCALE GENOMIC DNA]</scope>
    <source>
        <strain evidence="8 9">4D.3</strain>
    </source>
</reference>
<dbReference type="InterPro" id="IPR044068">
    <property type="entry name" value="CB"/>
</dbReference>
<keyword evidence="2" id="KW-0229">DNA integration</keyword>
<evidence type="ECO:0000256" key="4">
    <source>
        <dbReference type="ARBA" id="ARBA00023172"/>
    </source>
</evidence>
<protein>
    <submittedName>
        <fullName evidence="8">Site-specific integrase</fullName>
    </submittedName>
</protein>
<accession>A0ABT0J6T3</accession>
<dbReference type="Gene3D" id="1.10.150.130">
    <property type="match status" value="1"/>
</dbReference>
<keyword evidence="9" id="KW-1185">Reference proteome</keyword>
<dbReference type="Pfam" id="PF00589">
    <property type="entry name" value="Phage_integrase"/>
    <property type="match status" value="1"/>
</dbReference>
<dbReference type="PROSITE" id="PS51898">
    <property type="entry name" value="TYR_RECOMBINASE"/>
    <property type="match status" value="1"/>
</dbReference>
<comment type="similarity">
    <text evidence="1">Belongs to the 'phage' integrase family.</text>
</comment>
<evidence type="ECO:0000313" key="8">
    <source>
        <dbReference type="EMBL" id="MCK9795208.1"/>
    </source>
</evidence>
<sequence>MVGYDARGKRIVRRGSGKTESAALRALREKVKEHEAGIRVGADRYTVKRAVEDWLELGQGKAGERTTEKHGYLARHVIEHLGARKLKDLRADEVERWLITLGQTQSTRTLRETRSVLNRAVRRAMIQGMVERNVVELAQIPRGRAGRDSRSLTLRQADDVLGRSVGHPMHAYIVLSLTTGLRTEEVRALEWRHVDLEGRPDGDPPAPPSVNVWRSVRVGGDTKTRKSRRTLALPTIAVRALRAQQHTQAEARRAAGERWQEHGLVFASQVGTPLDASNVRRHFRDALRRVPGLEPSEWTPRDLRHSFVSLMSEHGVPLEEISRLVGHSGTAVTEAVYRHELRPVLQTGARAMDDLFSVMGVEESPAKDDEAGGRGAA</sequence>
<name>A0ABT0J6T3_9MICO</name>